<dbReference type="PIRSF" id="PIRSF000189">
    <property type="entry name" value="D-aa_oxidase"/>
    <property type="match status" value="1"/>
</dbReference>
<keyword evidence="5 7" id="KW-0274">FAD</keyword>
<evidence type="ECO:0000256" key="6">
    <source>
        <dbReference type="ARBA" id="ARBA00023002"/>
    </source>
</evidence>
<dbReference type="GO" id="GO:0019478">
    <property type="term" value="P:D-amino acid catabolic process"/>
    <property type="evidence" value="ECO:0007669"/>
    <property type="project" value="TreeGrafter"/>
</dbReference>
<dbReference type="SUPFAM" id="SSF54373">
    <property type="entry name" value="FAD-linked reductases, C-terminal domain"/>
    <property type="match status" value="1"/>
</dbReference>
<evidence type="ECO:0000256" key="5">
    <source>
        <dbReference type="ARBA" id="ARBA00022827"/>
    </source>
</evidence>
<comment type="similarity">
    <text evidence="3">Belongs to the DAMOX/DASOX family.</text>
</comment>
<sequence length="333" mass="36134">MAQRIAVIGAGPIGLSSAVCIQEQLPGVQVTLIAECFSPNTTGDCAAGLLIAHAIGKTPEHLTTEWVKSSLDRALKIINSPEAGVAGVEIISGYVLHTSKKELPAWGNNILSMREATEQERKIFGNVYPTVHAFTSVISFCKQYLPWLLQKFRNNGGIVIQKRIQSFEEVQDYDVIVNCSGVGARDIANDPEVKPIRGQALRLKAPWVKTCCLFHSGYGYIFPVPDGTVVVGGTYQVGDWNSKIDVKDREEILKNAFEVMPSLKIAPVIGEWVGQRPGRSEVRLELENVELNGKKIKVVHNYGHGGSGVGLSWGCAETAVGLVKRGIGCLSKI</sequence>
<dbReference type="GO" id="GO:0003884">
    <property type="term" value="F:D-amino-acid oxidase activity"/>
    <property type="evidence" value="ECO:0007669"/>
    <property type="project" value="InterPro"/>
</dbReference>
<dbReference type="Proteomes" id="UP000014760">
    <property type="component" value="Unassembled WGS sequence"/>
</dbReference>
<dbReference type="InterPro" id="IPR006076">
    <property type="entry name" value="FAD-dep_OxRdtase"/>
</dbReference>
<dbReference type="PROSITE" id="PS00677">
    <property type="entry name" value="DAO"/>
    <property type="match status" value="1"/>
</dbReference>
<proteinExistence type="inferred from homology"/>
<evidence type="ECO:0000256" key="7">
    <source>
        <dbReference type="PIRSR" id="PIRSR000189-1"/>
    </source>
</evidence>
<reference evidence="9 11" key="2">
    <citation type="journal article" date="2013" name="Nature">
        <title>Insights into bilaterian evolution from three spiralian genomes.</title>
        <authorList>
            <person name="Simakov O."/>
            <person name="Marletaz F."/>
            <person name="Cho S.J."/>
            <person name="Edsinger-Gonzales E."/>
            <person name="Havlak P."/>
            <person name="Hellsten U."/>
            <person name="Kuo D.H."/>
            <person name="Larsson T."/>
            <person name="Lv J."/>
            <person name="Arendt D."/>
            <person name="Savage R."/>
            <person name="Osoegawa K."/>
            <person name="de Jong P."/>
            <person name="Grimwood J."/>
            <person name="Chapman J.A."/>
            <person name="Shapiro H."/>
            <person name="Aerts A."/>
            <person name="Otillar R.P."/>
            <person name="Terry A.Y."/>
            <person name="Boore J.L."/>
            <person name="Grigoriev I.V."/>
            <person name="Lindberg D.R."/>
            <person name="Seaver E.C."/>
            <person name="Weisblat D.A."/>
            <person name="Putnam N.H."/>
            <person name="Rokhsar D.S."/>
        </authorList>
    </citation>
    <scope>NUCLEOTIDE SEQUENCE</scope>
    <source>
        <strain evidence="9 11">I ESC-2004</strain>
    </source>
</reference>
<dbReference type="Gene3D" id="3.30.9.10">
    <property type="entry name" value="D-Amino Acid Oxidase, subunit A, domain 2"/>
    <property type="match status" value="1"/>
</dbReference>
<evidence type="ECO:0000259" key="8">
    <source>
        <dbReference type="Pfam" id="PF01266"/>
    </source>
</evidence>
<evidence type="ECO:0000313" key="10">
    <source>
        <dbReference type="EnsemblMetazoa" id="CapteP173981"/>
    </source>
</evidence>
<dbReference type="EMBL" id="AMQN01000795">
    <property type="status" value="NOT_ANNOTATED_CDS"/>
    <property type="molecule type" value="Genomic_DNA"/>
</dbReference>
<dbReference type="GO" id="GO:0005782">
    <property type="term" value="C:peroxisomal matrix"/>
    <property type="evidence" value="ECO:0007669"/>
    <property type="project" value="UniProtKB-SubCell"/>
</dbReference>
<dbReference type="OrthoDB" id="2015447at2759"/>
<dbReference type="OMA" id="VHFQECE"/>
<evidence type="ECO:0000313" key="9">
    <source>
        <dbReference type="EMBL" id="ELU12948.1"/>
    </source>
</evidence>
<evidence type="ECO:0000256" key="2">
    <source>
        <dbReference type="ARBA" id="ARBA00004253"/>
    </source>
</evidence>
<name>R7V268_CAPTE</name>
<dbReference type="PANTHER" id="PTHR11530">
    <property type="entry name" value="D-AMINO ACID OXIDASE"/>
    <property type="match status" value="1"/>
</dbReference>
<keyword evidence="11" id="KW-1185">Reference proteome</keyword>
<keyword evidence="4" id="KW-0285">Flavoprotein</keyword>
<evidence type="ECO:0000256" key="3">
    <source>
        <dbReference type="ARBA" id="ARBA00006730"/>
    </source>
</evidence>
<feature type="binding site" evidence="7">
    <location>
        <position position="215"/>
    </location>
    <ligand>
        <name>D-dopa</name>
        <dbReference type="ChEBI" id="CHEBI:149689"/>
    </ligand>
</feature>
<organism evidence="9">
    <name type="scientific">Capitella teleta</name>
    <name type="common">Polychaete worm</name>
    <dbReference type="NCBI Taxonomy" id="283909"/>
    <lineage>
        <taxon>Eukaryota</taxon>
        <taxon>Metazoa</taxon>
        <taxon>Spiralia</taxon>
        <taxon>Lophotrochozoa</taxon>
        <taxon>Annelida</taxon>
        <taxon>Polychaeta</taxon>
        <taxon>Sedentaria</taxon>
        <taxon>Scolecida</taxon>
        <taxon>Capitellidae</taxon>
        <taxon>Capitella</taxon>
    </lineage>
</organism>
<dbReference type="Pfam" id="PF01266">
    <property type="entry name" value="DAO"/>
    <property type="match status" value="1"/>
</dbReference>
<dbReference type="EMBL" id="AMQN01000794">
    <property type="status" value="NOT_ANNOTATED_CDS"/>
    <property type="molecule type" value="Genomic_DNA"/>
</dbReference>
<feature type="binding site" evidence="7">
    <location>
        <position position="306"/>
    </location>
    <ligand>
        <name>D-dopa</name>
        <dbReference type="ChEBI" id="CHEBI:149689"/>
    </ligand>
</feature>
<protein>
    <recommendedName>
        <fullName evidence="8">FAD dependent oxidoreductase domain-containing protein</fullName>
    </recommendedName>
</protein>
<gene>
    <name evidence="9" type="ORF">CAPTEDRAFT_173981</name>
</gene>
<dbReference type="EnsemblMetazoa" id="CapteT173981">
    <property type="protein sequence ID" value="CapteP173981"/>
    <property type="gene ID" value="CapteG173981"/>
</dbReference>
<evidence type="ECO:0000256" key="1">
    <source>
        <dbReference type="ARBA" id="ARBA00001974"/>
    </source>
</evidence>
<comment type="subcellular location">
    <subcellularLocation>
        <location evidence="2">Peroxisome matrix</location>
    </subcellularLocation>
</comment>
<reference evidence="11" key="1">
    <citation type="submission" date="2012-12" db="EMBL/GenBank/DDBJ databases">
        <authorList>
            <person name="Hellsten U."/>
            <person name="Grimwood J."/>
            <person name="Chapman J.A."/>
            <person name="Shapiro H."/>
            <person name="Aerts A."/>
            <person name="Otillar R.P."/>
            <person name="Terry A.Y."/>
            <person name="Boore J.L."/>
            <person name="Simakov O."/>
            <person name="Marletaz F."/>
            <person name="Cho S.-J."/>
            <person name="Edsinger-Gonzales E."/>
            <person name="Havlak P."/>
            <person name="Kuo D.-H."/>
            <person name="Larsson T."/>
            <person name="Lv J."/>
            <person name="Arendt D."/>
            <person name="Savage R."/>
            <person name="Osoegawa K."/>
            <person name="de Jong P."/>
            <person name="Lindberg D.R."/>
            <person name="Seaver E.C."/>
            <person name="Weisblat D.A."/>
            <person name="Putnam N.H."/>
            <person name="Grigoriev I.V."/>
            <person name="Rokhsar D.S."/>
        </authorList>
    </citation>
    <scope>NUCLEOTIDE SEQUENCE</scope>
    <source>
        <strain evidence="11">I ESC-2004</strain>
    </source>
</reference>
<feature type="domain" description="FAD dependent oxidoreductase" evidence="8">
    <location>
        <begin position="4"/>
        <end position="319"/>
    </location>
</feature>
<dbReference type="AlphaFoldDB" id="R7V268"/>
<dbReference type="SUPFAM" id="SSF51971">
    <property type="entry name" value="Nucleotide-binding domain"/>
    <property type="match status" value="1"/>
</dbReference>
<feature type="binding site" evidence="7">
    <location>
        <begin position="47"/>
        <end position="49"/>
    </location>
    <ligand>
        <name>FAD</name>
        <dbReference type="ChEBI" id="CHEBI:57692"/>
    </ligand>
</feature>
<dbReference type="Gene3D" id="3.40.50.720">
    <property type="entry name" value="NAD(P)-binding Rossmann-like Domain"/>
    <property type="match status" value="1"/>
</dbReference>
<dbReference type="InterPro" id="IPR006181">
    <property type="entry name" value="D-amino_acid_oxidase_CS"/>
</dbReference>
<accession>R7V268</accession>
<dbReference type="HOGENOM" id="CLU_034311_0_2_1"/>
<dbReference type="PANTHER" id="PTHR11530:SF11">
    <property type="entry name" value="D-ASPARTATE OXIDASE"/>
    <property type="match status" value="1"/>
</dbReference>
<keyword evidence="6" id="KW-0560">Oxidoreductase</keyword>
<reference evidence="10" key="3">
    <citation type="submission" date="2015-06" db="UniProtKB">
        <authorList>
            <consortium name="EnsemblMetazoa"/>
        </authorList>
    </citation>
    <scope>IDENTIFICATION</scope>
</reference>
<dbReference type="GO" id="GO:0071949">
    <property type="term" value="F:FAD binding"/>
    <property type="evidence" value="ECO:0007669"/>
    <property type="project" value="InterPro"/>
</dbReference>
<evidence type="ECO:0000313" key="11">
    <source>
        <dbReference type="Proteomes" id="UP000014760"/>
    </source>
</evidence>
<feature type="binding site" evidence="7">
    <location>
        <position position="276"/>
    </location>
    <ligand>
        <name>D-dopa</name>
        <dbReference type="ChEBI" id="CHEBI:149689"/>
    </ligand>
</feature>
<comment type="cofactor">
    <cofactor evidence="1 7">
        <name>FAD</name>
        <dbReference type="ChEBI" id="CHEBI:57692"/>
    </cofactor>
</comment>
<dbReference type="InterPro" id="IPR023209">
    <property type="entry name" value="DAO"/>
</dbReference>
<dbReference type="STRING" id="283909.R7V268"/>
<evidence type="ECO:0000256" key="4">
    <source>
        <dbReference type="ARBA" id="ARBA00022630"/>
    </source>
</evidence>
<dbReference type="EMBL" id="KB295623">
    <property type="protein sequence ID" value="ELU12948.1"/>
    <property type="molecule type" value="Genomic_DNA"/>
</dbReference>
<dbReference type="FunCoup" id="R7V268">
    <property type="interactions" value="150"/>
</dbReference>